<gene>
    <name evidence="3" type="ORF">RFI_30791</name>
</gene>
<reference evidence="3 4" key="1">
    <citation type="journal article" date="2013" name="Curr. Biol.">
        <title>The Genome of the Foraminiferan Reticulomyxa filosa.</title>
        <authorList>
            <person name="Glockner G."/>
            <person name="Hulsmann N."/>
            <person name="Schleicher M."/>
            <person name="Noegel A.A."/>
            <person name="Eichinger L."/>
            <person name="Gallinger C."/>
            <person name="Pawlowski J."/>
            <person name="Sierra R."/>
            <person name="Euteneuer U."/>
            <person name="Pillet L."/>
            <person name="Moustafa A."/>
            <person name="Platzer M."/>
            <person name="Groth M."/>
            <person name="Szafranski K."/>
            <person name="Schliwa M."/>
        </authorList>
    </citation>
    <scope>NUCLEOTIDE SEQUENCE [LARGE SCALE GENOMIC DNA]</scope>
</reference>
<evidence type="ECO:0000313" key="3">
    <source>
        <dbReference type="EMBL" id="ETO06601.1"/>
    </source>
</evidence>
<protein>
    <submittedName>
        <fullName evidence="3">Uncharacterized protein</fullName>
    </submittedName>
</protein>
<evidence type="ECO:0000256" key="2">
    <source>
        <dbReference type="SAM" id="MobiDB-lite"/>
    </source>
</evidence>
<proteinExistence type="predicted"/>
<feature type="compositionally biased region" description="Basic and acidic residues" evidence="2">
    <location>
        <begin position="383"/>
        <end position="397"/>
    </location>
</feature>
<evidence type="ECO:0000256" key="1">
    <source>
        <dbReference type="SAM" id="Coils"/>
    </source>
</evidence>
<feature type="region of interest" description="Disordered" evidence="2">
    <location>
        <begin position="334"/>
        <end position="410"/>
    </location>
</feature>
<keyword evidence="1" id="KW-0175">Coiled coil</keyword>
<dbReference type="EMBL" id="ASPP01026975">
    <property type="protein sequence ID" value="ETO06601.1"/>
    <property type="molecule type" value="Genomic_DNA"/>
</dbReference>
<keyword evidence="4" id="KW-1185">Reference proteome</keyword>
<accession>X6LZ09</accession>
<dbReference type="AlphaFoldDB" id="X6LZ09"/>
<organism evidence="3 4">
    <name type="scientific">Reticulomyxa filosa</name>
    <dbReference type="NCBI Taxonomy" id="46433"/>
    <lineage>
        <taxon>Eukaryota</taxon>
        <taxon>Sar</taxon>
        <taxon>Rhizaria</taxon>
        <taxon>Retaria</taxon>
        <taxon>Foraminifera</taxon>
        <taxon>Monothalamids</taxon>
        <taxon>Reticulomyxidae</taxon>
        <taxon>Reticulomyxa</taxon>
    </lineage>
</organism>
<name>X6LZ09_RETFI</name>
<sequence>MSFDACSACAFRQKRRSAQFSYFTITHTNKIIHGDAKSNFYGCVCVCVCVHTRKEISNEIMEKETLIRKEGVKDGHYVALSHSQEHLLYYYFESNEATKALECRLIDGEKISILLWHYLSSLCKHVKDKEADIEVRLHVRTCDKPSKEWTGYCHRESIPLIHDDDDDDDDEQYCDQTPLLIVSFGKDGKGSVLFTPSAVRLLKRINAQTSDQSDVFVASELLLDLYPLYSSNRSLSSLCCDALVNFYVVELALLAFAINARHCFHIYNCRPPHLSVPFRRDHARRKVSLSSSHIVSEQIIHIAHSMETNACHTESLGTNDQHDTCERHAEAEKTELAADITPDAIPVEKSENQEERTIDKDTAEQTVSPLSAELPIEKKKKKKGDDTSHENKDKDQQIDTPTNGNIAKRQSVREQALALLQAKMKEEDRVLTKGTKTAPSAAITQRITTFKQQEQAWKDSYYSKGDGDTASRELEELKKQEQTLDNRIHHLTTLHKECPNRHDIDGDTTNRELQILKENTTSLLQNNIEMFTKLDNEGNDLFKR</sequence>
<evidence type="ECO:0000313" key="4">
    <source>
        <dbReference type="Proteomes" id="UP000023152"/>
    </source>
</evidence>
<feature type="non-terminal residue" evidence="3">
    <location>
        <position position="544"/>
    </location>
</feature>
<dbReference type="Proteomes" id="UP000023152">
    <property type="component" value="Unassembled WGS sequence"/>
</dbReference>
<comment type="caution">
    <text evidence="3">The sequence shown here is derived from an EMBL/GenBank/DDBJ whole genome shotgun (WGS) entry which is preliminary data.</text>
</comment>
<feature type="compositionally biased region" description="Basic and acidic residues" evidence="2">
    <location>
        <begin position="346"/>
        <end position="363"/>
    </location>
</feature>
<feature type="coiled-coil region" evidence="1">
    <location>
        <begin position="467"/>
        <end position="494"/>
    </location>
</feature>